<feature type="transmembrane region" description="Helical" evidence="7">
    <location>
        <begin position="136"/>
        <end position="160"/>
    </location>
</feature>
<feature type="transmembrane region" description="Helical" evidence="7">
    <location>
        <begin position="348"/>
        <end position="372"/>
    </location>
</feature>
<dbReference type="GO" id="GO:0005886">
    <property type="term" value="C:plasma membrane"/>
    <property type="evidence" value="ECO:0007669"/>
    <property type="project" value="UniProtKB-SubCell"/>
</dbReference>
<dbReference type="InterPro" id="IPR050171">
    <property type="entry name" value="MFS_Transporters"/>
</dbReference>
<dbReference type="Proteomes" id="UP000325787">
    <property type="component" value="Chromosome"/>
</dbReference>
<feature type="transmembrane region" description="Helical" evidence="7">
    <location>
        <begin position="50"/>
        <end position="69"/>
    </location>
</feature>
<feature type="transmembrane region" description="Helical" evidence="7">
    <location>
        <begin position="166"/>
        <end position="188"/>
    </location>
</feature>
<dbReference type="PROSITE" id="PS50850">
    <property type="entry name" value="MFS"/>
    <property type="match status" value="1"/>
</dbReference>
<feature type="transmembrane region" description="Helical" evidence="7">
    <location>
        <begin position="15"/>
        <end position="38"/>
    </location>
</feature>
<dbReference type="OrthoDB" id="4109786at2"/>
<evidence type="ECO:0000259" key="8">
    <source>
        <dbReference type="PROSITE" id="PS50850"/>
    </source>
</evidence>
<protein>
    <submittedName>
        <fullName evidence="9">MFS transporter</fullName>
    </submittedName>
</protein>
<feature type="transmembrane region" description="Helical" evidence="7">
    <location>
        <begin position="218"/>
        <end position="243"/>
    </location>
</feature>
<keyword evidence="4 7" id="KW-0812">Transmembrane</keyword>
<evidence type="ECO:0000256" key="5">
    <source>
        <dbReference type="ARBA" id="ARBA00022989"/>
    </source>
</evidence>
<keyword evidence="5 7" id="KW-1133">Transmembrane helix</keyword>
<dbReference type="InterPro" id="IPR036259">
    <property type="entry name" value="MFS_trans_sf"/>
</dbReference>
<feature type="domain" description="Major facilitator superfamily (MFS) profile" evidence="8">
    <location>
        <begin position="218"/>
        <end position="405"/>
    </location>
</feature>
<feature type="transmembrane region" description="Helical" evidence="7">
    <location>
        <begin position="285"/>
        <end position="305"/>
    </location>
</feature>
<dbReference type="SUPFAM" id="SSF103473">
    <property type="entry name" value="MFS general substrate transporter"/>
    <property type="match status" value="1"/>
</dbReference>
<organism evidence="9 10">
    <name type="scientific">Saccharothrix syringae</name>
    <name type="common">Nocardiopsis syringae</name>
    <dbReference type="NCBI Taxonomy" id="103733"/>
    <lineage>
        <taxon>Bacteria</taxon>
        <taxon>Bacillati</taxon>
        <taxon>Actinomycetota</taxon>
        <taxon>Actinomycetes</taxon>
        <taxon>Pseudonocardiales</taxon>
        <taxon>Pseudonocardiaceae</taxon>
        <taxon>Saccharothrix</taxon>
    </lineage>
</organism>
<proteinExistence type="predicted"/>
<keyword evidence="3" id="KW-1003">Cell membrane</keyword>
<dbReference type="PANTHER" id="PTHR23517:SF2">
    <property type="entry name" value="MULTIDRUG RESISTANCE PROTEIN MDTH"/>
    <property type="match status" value="1"/>
</dbReference>
<dbReference type="EMBL" id="CP034550">
    <property type="protein sequence ID" value="QFZ17736.1"/>
    <property type="molecule type" value="Genomic_DNA"/>
</dbReference>
<feature type="transmembrane region" description="Helical" evidence="7">
    <location>
        <begin position="378"/>
        <end position="397"/>
    </location>
</feature>
<name>A0A5Q0GUG1_SACSY</name>
<reference evidence="10" key="1">
    <citation type="journal article" date="2021" name="Curr. Microbiol.">
        <title>Complete genome of nocamycin-producing strain Saccharothrix syringae NRRL B-16468 reveals the biosynthetic potential for secondary metabolites.</title>
        <authorList>
            <person name="Mo X."/>
            <person name="Yang S."/>
        </authorList>
    </citation>
    <scope>NUCLEOTIDE SEQUENCE [LARGE SCALE GENOMIC DNA]</scope>
    <source>
        <strain evidence="10">ATCC 51364 / DSM 43886 / JCM 6844 / KCTC 9398 / NBRC 14523 / NRRL B-16468 / INA 2240</strain>
    </source>
</reference>
<comment type="subcellular location">
    <subcellularLocation>
        <location evidence="1">Cell membrane</location>
        <topology evidence="1">Multi-pass membrane protein</topology>
    </subcellularLocation>
</comment>
<gene>
    <name evidence="9" type="ORF">EKG83_09795</name>
</gene>
<evidence type="ECO:0000256" key="6">
    <source>
        <dbReference type="ARBA" id="ARBA00023136"/>
    </source>
</evidence>
<feature type="transmembrane region" description="Helical" evidence="7">
    <location>
        <begin position="76"/>
        <end position="96"/>
    </location>
</feature>
<dbReference type="Gene3D" id="1.20.1250.20">
    <property type="entry name" value="MFS general substrate transporter like domains"/>
    <property type="match status" value="2"/>
</dbReference>
<dbReference type="PANTHER" id="PTHR23517">
    <property type="entry name" value="RESISTANCE PROTEIN MDTM, PUTATIVE-RELATED-RELATED"/>
    <property type="match status" value="1"/>
</dbReference>
<keyword evidence="6 7" id="KW-0472">Membrane</keyword>
<evidence type="ECO:0000256" key="2">
    <source>
        <dbReference type="ARBA" id="ARBA00022448"/>
    </source>
</evidence>
<dbReference type="Pfam" id="PF07690">
    <property type="entry name" value="MFS_1"/>
    <property type="match status" value="1"/>
</dbReference>
<sequence>MAEVLTPAGKRSWPFYVAGFVDSVGSGLFLPVSMLYFIRVVGLPEWQVGTFIALSSVIALVVPALVGSLIDRVGPLRIIVIGQVLQAVGTAGYLLVGSPFGVLVVTMLCAVGQRVFWSCFFGLGAQLAGDGPKEKWFSVASTMQAGGAGIGGLLAALLFVSDTAASYVLLIVLNAASFAVSAALLLVIRVGKTGTSLDTGDGVSGNGGYRLVLRDRRYLLIVVLGTVLAIPSTFFASGLPVYLTQELDAPSWISGGLLTTVTVLMVALQMLAVRVVRGVRHTTTLAICAFLWTAWAIAMAVASTVDDSVLVAFLFAVTGFYIVADLLHGPIVNALVEEIAPGGMKGRYLAFFQYSYNFAAVLSPLLVAAFAWGPALPWGIFAALSGASGLLFLMLNVGGRRARKP</sequence>
<evidence type="ECO:0000313" key="9">
    <source>
        <dbReference type="EMBL" id="QFZ17736.1"/>
    </source>
</evidence>
<dbReference type="InterPro" id="IPR011701">
    <property type="entry name" value="MFS"/>
</dbReference>
<evidence type="ECO:0000313" key="10">
    <source>
        <dbReference type="Proteomes" id="UP000325787"/>
    </source>
</evidence>
<dbReference type="InterPro" id="IPR020846">
    <property type="entry name" value="MFS_dom"/>
</dbReference>
<keyword evidence="2" id="KW-0813">Transport</keyword>
<dbReference type="KEGG" id="ssyi:EKG83_09795"/>
<dbReference type="RefSeq" id="WP_033433664.1">
    <property type="nucleotide sequence ID" value="NZ_CP034550.1"/>
</dbReference>
<evidence type="ECO:0000256" key="3">
    <source>
        <dbReference type="ARBA" id="ARBA00022475"/>
    </source>
</evidence>
<feature type="transmembrane region" description="Helical" evidence="7">
    <location>
        <begin position="102"/>
        <end position="124"/>
    </location>
</feature>
<evidence type="ECO:0000256" key="1">
    <source>
        <dbReference type="ARBA" id="ARBA00004651"/>
    </source>
</evidence>
<keyword evidence="10" id="KW-1185">Reference proteome</keyword>
<feature type="transmembrane region" description="Helical" evidence="7">
    <location>
        <begin position="249"/>
        <end position="273"/>
    </location>
</feature>
<dbReference type="AlphaFoldDB" id="A0A5Q0GUG1"/>
<evidence type="ECO:0000256" key="7">
    <source>
        <dbReference type="SAM" id="Phobius"/>
    </source>
</evidence>
<feature type="transmembrane region" description="Helical" evidence="7">
    <location>
        <begin position="311"/>
        <end position="336"/>
    </location>
</feature>
<dbReference type="GO" id="GO:0022857">
    <property type="term" value="F:transmembrane transporter activity"/>
    <property type="evidence" value="ECO:0007669"/>
    <property type="project" value="InterPro"/>
</dbReference>
<accession>A0A5Q0GUG1</accession>
<evidence type="ECO:0000256" key="4">
    <source>
        <dbReference type="ARBA" id="ARBA00022692"/>
    </source>
</evidence>